<dbReference type="InterPro" id="IPR032466">
    <property type="entry name" value="Metal_Hydrolase"/>
</dbReference>
<sequence length="266" mass="28285">MHRVRYPPCLCAGLADTDGRPAFALLDVVFALFAQTQRVNYPPCLSAGISGIDGRPAFALSGVVFALFAQTQPVHYLHCLCAGTVGTDGRPTFALSGVVFALFAQAQRVHYPPCLCAGIAGTDGRPAFVLLGLLAQMAGQPLPSRIMLHSYGGSPDNVAQLVKGLPKGVGQRLYFSFSQAICAAPHRDSDSAREKLAARIKAVPDDRILIESDQNTPLAIDSGLANITQIIAQAKGWSLEKAVEVANANFKAFYDGFLPEGWAAQE</sequence>
<dbReference type="Gene3D" id="3.20.20.140">
    <property type="entry name" value="Metal-dependent hydrolases"/>
    <property type="match status" value="1"/>
</dbReference>
<dbReference type="SUPFAM" id="SSF51556">
    <property type="entry name" value="Metallo-dependent hydrolases"/>
    <property type="match status" value="1"/>
</dbReference>
<comment type="caution">
    <text evidence="1">The sequence shown here is derived from an EMBL/GenBank/DDBJ whole genome shotgun (WGS) entry which is preliminary data.</text>
</comment>
<reference evidence="1" key="1">
    <citation type="submission" date="2017-08" db="EMBL/GenBank/DDBJ databases">
        <authorList>
            <person name="Polle J.E."/>
            <person name="Barry K."/>
            <person name="Cushman J."/>
            <person name="Schmutz J."/>
            <person name="Tran D."/>
            <person name="Hathwaick L.T."/>
            <person name="Yim W.C."/>
            <person name="Jenkins J."/>
            <person name="Mckie-Krisberg Z.M."/>
            <person name="Prochnik S."/>
            <person name="Lindquist E."/>
            <person name="Dockter R.B."/>
            <person name="Adam C."/>
            <person name="Molina H."/>
            <person name="Bunkerborg J."/>
            <person name="Jin E."/>
            <person name="Buchheim M."/>
            <person name="Magnuson J."/>
        </authorList>
    </citation>
    <scope>NUCLEOTIDE SEQUENCE</scope>
    <source>
        <strain evidence="1">CCAP 19/18</strain>
    </source>
</reference>
<dbReference type="PANTHER" id="PTHR47345:SF1">
    <property type="entry name" value="CUT9-INTERACTING PROTEIN SCN1"/>
    <property type="match status" value="1"/>
</dbReference>
<dbReference type="InterPro" id="IPR053044">
    <property type="entry name" value="Metallo-hydrolase/TatD-type"/>
</dbReference>
<gene>
    <name evidence="1" type="ORF">DUNSADRAFT_92</name>
</gene>
<evidence type="ECO:0000313" key="1">
    <source>
        <dbReference type="EMBL" id="KAF5843290.1"/>
    </source>
</evidence>
<dbReference type="InterPro" id="IPR001130">
    <property type="entry name" value="TatD-like"/>
</dbReference>
<dbReference type="PANTHER" id="PTHR47345">
    <property type="entry name" value="CUT9-INTERACTING PROTEIN SCN1"/>
    <property type="match status" value="1"/>
</dbReference>
<proteinExistence type="predicted"/>
<dbReference type="Proteomes" id="UP000815325">
    <property type="component" value="Unassembled WGS sequence"/>
</dbReference>
<dbReference type="EMBL" id="MU069445">
    <property type="protein sequence ID" value="KAF5843290.1"/>
    <property type="molecule type" value="Genomic_DNA"/>
</dbReference>
<organism evidence="1 2">
    <name type="scientific">Dunaliella salina</name>
    <name type="common">Green alga</name>
    <name type="synonym">Protococcus salinus</name>
    <dbReference type="NCBI Taxonomy" id="3046"/>
    <lineage>
        <taxon>Eukaryota</taxon>
        <taxon>Viridiplantae</taxon>
        <taxon>Chlorophyta</taxon>
        <taxon>core chlorophytes</taxon>
        <taxon>Chlorophyceae</taxon>
        <taxon>CS clade</taxon>
        <taxon>Chlamydomonadales</taxon>
        <taxon>Dunaliellaceae</taxon>
        <taxon>Dunaliella</taxon>
    </lineage>
</organism>
<evidence type="ECO:0000313" key="2">
    <source>
        <dbReference type="Proteomes" id="UP000815325"/>
    </source>
</evidence>
<name>A0ABQ7H8Z2_DUNSA</name>
<accession>A0ABQ7H8Z2</accession>
<protein>
    <submittedName>
        <fullName evidence="1">Uncharacterized protein</fullName>
    </submittedName>
</protein>
<dbReference type="Pfam" id="PF01026">
    <property type="entry name" value="TatD_DNase"/>
    <property type="match status" value="1"/>
</dbReference>
<keyword evidence="2" id="KW-1185">Reference proteome</keyword>